<organism evidence="1 2">
    <name type="scientific">Streptomyces phaeochromogenes</name>
    <dbReference type="NCBI Taxonomy" id="1923"/>
    <lineage>
        <taxon>Bacteria</taxon>
        <taxon>Bacillati</taxon>
        <taxon>Actinomycetota</taxon>
        <taxon>Actinomycetes</taxon>
        <taxon>Kitasatosporales</taxon>
        <taxon>Streptomycetaceae</taxon>
        <taxon>Streptomyces</taxon>
        <taxon>Streptomyces phaeochromogenes group</taxon>
    </lineage>
</organism>
<keyword evidence="2" id="KW-1185">Reference proteome</keyword>
<name>A0ABZ1HQ32_STRPH</name>
<dbReference type="EMBL" id="CP109135">
    <property type="protein sequence ID" value="WSD20714.1"/>
    <property type="molecule type" value="Genomic_DNA"/>
</dbReference>
<protein>
    <submittedName>
        <fullName evidence="1">Uncharacterized protein</fullName>
    </submittedName>
</protein>
<dbReference type="Proteomes" id="UP001340816">
    <property type="component" value="Chromosome"/>
</dbReference>
<sequence length="83" mass="9823">MPGQRKRKRQQRDRAQRTAARFAPDMGRWEVLFETQDGSEWRDHISRLRASDTQIDWSAVRVDTFCGRTVQPTTFRLSLFVPN</sequence>
<evidence type="ECO:0000313" key="1">
    <source>
        <dbReference type="EMBL" id="WSD20714.1"/>
    </source>
</evidence>
<evidence type="ECO:0000313" key="2">
    <source>
        <dbReference type="Proteomes" id="UP001340816"/>
    </source>
</evidence>
<accession>A0ABZ1HQ32</accession>
<reference evidence="1 2" key="1">
    <citation type="submission" date="2022-10" db="EMBL/GenBank/DDBJ databases">
        <title>The complete genomes of actinobacterial strains from the NBC collection.</title>
        <authorList>
            <person name="Joergensen T.S."/>
            <person name="Alvarez Arevalo M."/>
            <person name="Sterndorff E.B."/>
            <person name="Faurdal D."/>
            <person name="Vuksanovic O."/>
            <person name="Mourched A.-S."/>
            <person name="Charusanti P."/>
            <person name="Shaw S."/>
            <person name="Blin K."/>
            <person name="Weber T."/>
        </authorList>
    </citation>
    <scope>NUCLEOTIDE SEQUENCE [LARGE SCALE GENOMIC DNA]</scope>
    <source>
        <strain evidence="1 2">NBC 01752</strain>
    </source>
</reference>
<proteinExistence type="predicted"/>
<dbReference type="RefSeq" id="WP_055610240.1">
    <property type="nucleotide sequence ID" value="NZ_CP109135.1"/>
</dbReference>
<gene>
    <name evidence="1" type="ORF">OHB35_49865</name>
</gene>